<dbReference type="SUPFAM" id="SSF54980">
    <property type="entry name" value="EF-G C-terminal domain-like"/>
    <property type="match status" value="2"/>
</dbReference>
<dbReference type="CDD" id="cd03691">
    <property type="entry name" value="BipA_TypA_II"/>
    <property type="match status" value="1"/>
</dbReference>
<keyword evidence="3" id="KW-0820">tRNA-binding</keyword>
<keyword evidence="3" id="KW-0963">Cytoplasm</keyword>
<comment type="subcellular location">
    <subcellularLocation>
        <location evidence="3">Cytoplasm</location>
    </subcellularLocation>
    <text evidence="3">Binds to ribosomes.</text>
</comment>
<dbReference type="FunFam" id="3.30.70.240:FF:000002">
    <property type="entry name" value="GTP-binding protein TypA"/>
    <property type="match status" value="1"/>
</dbReference>
<dbReference type="Gene3D" id="2.40.50.250">
    <property type="entry name" value="bipa protein"/>
    <property type="match status" value="1"/>
</dbReference>
<name>A0A1F6UXA8_9BACT</name>
<dbReference type="GO" id="GO:0005829">
    <property type="term" value="C:cytosol"/>
    <property type="evidence" value="ECO:0007669"/>
    <property type="project" value="TreeGrafter"/>
</dbReference>
<dbReference type="InterPro" id="IPR048876">
    <property type="entry name" value="BipA_C"/>
</dbReference>
<dbReference type="InterPro" id="IPR000795">
    <property type="entry name" value="T_Tr_GTP-bd_dom"/>
</dbReference>
<dbReference type="NCBIfam" id="TIGR00231">
    <property type="entry name" value="small_GTP"/>
    <property type="match status" value="1"/>
</dbReference>
<dbReference type="InterPro" id="IPR042116">
    <property type="entry name" value="TypA/BipA_C"/>
</dbReference>
<dbReference type="InterPro" id="IPR047043">
    <property type="entry name" value="BipA_III"/>
</dbReference>
<dbReference type="EC" id="3.6.5.-" evidence="3"/>
<gene>
    <name evidence="3" type="primary">bipA</name>
    <name evidence="5" type="ORF">A2645_00875</name>
</gene>
<comment type="subunit">
    <text evidence="3">Monomer.</text>
</comment>
<dbReference type="PROSITE" id="PS00301">
    <property type="entry name" value="G_TR_1"/>
    <property type="match status" value="1"/>
</dbReference>
<dbReference type="Proteomes" id="UP000182253">
    <property type="component" value="Unassembled WGS sequence"/>
</dbReference>
<dbReference type="SMART" id="SM00838">
    <property type="entry name" value="EFG_C"/>
    <property type="match status" value="1"/>
</dbReference>
<comment type="similarity">
    <text evidence="3">Belongs to the TRAFAC class translation factor GTPase superfamily. Classic translation factor GTPase family. BipA subfamily.</text>
</comment>
<evidence type="ECO:0000256" key="2">
    <source>
        <dbReference type="ARBA" id="ARBA00023134"/>
    </source>
</evidence>
<dbReference type="Gene3D" id="3.30.70.240">
    <property type="match status" value="1"/>
</dbReference>
<dbReference type="InterPro" id="IPR047042">
    <property type="entry name" value="BipA_II"/>
</dbReference>
<reference evidence="5 6" key="1">
    <citation type="journal article" date="2016" name="Nat. Commun.">
        <title>Thousands of microbial genomes shed light on interconnected biogeochemical processes in an aquifer system.</title>
        <authorList>
            <person name="Anantharaman K."/>
            <person name="Brown C.T."/>
            <person name="Hug L.A."/>
            <person name="Sharon I."/>
            <person name="Castelle C.J."/>
            <person name="Probst A.J."/>
            <person name="Thomas B.C."/>
            <person name="Singh A."/>
            <person name="Wilkins M.J."/>
            <person name="Karaoz U."/>
            <person name="Brodie E.L."/>
            <person name="Williams K.H."/>
            <person name="Hubbard S.S."/>
            <person name="Banfield J.F."/>
        </authorList>
    </citation>
    <scope>NUCLEOTIDE SEQUENCE [LARGE SCALE GENOMIC DNA]</scope>
</reference>
<dbReference type="InterPro" id="IPR005225">
    <property type="entry name" value="Small_GTP-bd"/>
</dbReference>
<evidence type="ECO:0000313" key="5">
    <source>
        <dbReference type="EMBL" id="OGI61978.1"/>
    </source>
</evidence>
<dbReference type="GO" id="GO:0000049">
    <property type="term" value="F:tRNA binding"/>
    <property type="evidence" value="ECO:0007669"/>
    <property type="project" value="UniProtKB-KW"/>
</dbReference>
<comment type="function">
    <text evidence="3">A 50S ribosomal subunit assembly protein with GTPase activity, required for 50S subunit assembly at low temperatures, may also play a role in translation. Binds GTP and analogs. Binds the 70S ribosome between the 30S and 50S subunits, in a similar position as ribosome-bound EF-G; it contacts a number of ribosomal proteins, both rRNAs and the A-site tRNA.</text>
</comment>
<feature type="binding site" evidence="3">
    <location>
        <begin position="127"/>
        <end position="130"/>
    </location>
    <ligand>
        <name>GTP</name>
        <dbReference type="ChEBI" id="CHEBI:37565"/>
    </ligand>
</feature>
<dbReference type="GO" id="GO:0005525">
    <property type="term" value="F:GTP binding"/>
    <property type="evidence" value="ECO:0007669"/>
    <property type="project" value="UniProtKB-UniRule"/>
</dbReference>
<dbReference type="GO" id="GO:1990904">
    <property type="term" value="C:ribonucleoprotein complex"/>
    <property type="evidence" value="ECO:0007669"/>
    <property type="project" value="TreeGrafter"/>
</dbReference>
<organism evidence="5 6">
    <name type="scientific">Candidatus Nomurabacteria bacterium RIFCSPHIGHO2_01_FULL_39_9</name>
    <dbReference type="NCBI Taxonomy" id="1801735"/>
    <lineage>
        <taxon>Bacteria</taxon>
        <taxon>Candidatus Nomuraibacteriota</taxon>
    </lineage>
</organism>
<dbReference type="Gene3D" id="3.40.50.300">
    <property type="entry name" value="P-loop containing nucleotide triphosphate hydrolases"/>
    <property type="match status" value="1"/>
</dbReference>
<keyword evidence="2 3" id="KW-0342">GTP-binding</keyword>
<dbReference type="FunFam" id="3.40.50.300:FF:000055">
    <property type="entry name" value="GTP-binding protein TypA"/>
    <property type="match status" value="1"/>
</dbReference>
<accession>A0A1F6UXA8</accession>
<dbReference type="InterPro" id="IPR000640">
    <property type="entry name" value="EFG_V-like"/>
</dbReference>
<dbReference type="STRING" id="1801735.A2645_00875"/>
<sequence>MKDIRNVAIIAHVDHGKSTLVDALLKQSETNLGKLAGNELIMDSNELERERGITIFSKNAAVNYKGTKINIIDTPGHADFGGEVERVLNMADGSLLLVDAQEGPMPQTRFVLKKALAAGHKIILVINKIDKPNARVNYVLDKVLELFIELGATNEQLEFPIIYAAGKLGVAGTTADLAQMKDVVPVFEVIMSHIPQPKVEIDAPLQIMVVSISYDNYLGRMAIGRIYRGKIKSNSEVVHMKPGALPKKYKLTGLKTFSGLASLPTDEVEAGDIVTIAGIPDVNIGDTIADKENPEALTPIIIEQPTVKMIFSVNNSPFSGLEGEYSTSRNLRERLFKELDNDVALRVEETGSSEEFLVSGRGELHLGILIEKMRREGYELQVSKPEVVFKEENGIVLEPTEDVWIEVPEEYSGMVIQKMTLRKGELKNMSVENGLASFHFFIPTRGLIGFRNEFMISTKGLGIVNSLLAGYVKKLDSIEANKHGSLIVHESGTTTAYALLKAMERGALFVGPGEKVYEGQVVGQNAKPEDLEVNVCKLKQLTNFRAKVDAVSDDLPPPRMMTLELALEYIGDDELVEATPKSIRLRKKILNANLRKKSKAS</sequence>
<dbReference type="GO" id="GO:0043022">
    <property type="term" value="F:ribosome binding"/>
    <property type="evidence" value="ECO:0007669"/>
    <property type="project" value="UniProtKB-UniRule"/>
</dbReference>
<dbReference type="Gene3D" id="3.30.70.870">
    <property type="entry name" value="Elongation Factor G (Translational Gtpase), domain 3"/>
    <property type="match status" value="1"/>
</dbReference>
<evidence type="ECO:0000313" key="6">
    <source>
        <dbReference type="Proteomes" id="UP000182253"/>
    </source>
</evidence>
<dbReference type="PRINTS" id="PR00315">
    <property type="entry name" value="ELONGATNFCT"/>
</dbReference>
<dbReference type="CDD" id="cd01891">
    <property type="entry name" value="TypA_BipA"/>
    <property type="match status" value="1"/>
</dbReference>
<dbReference type="Pfam" id="PF03144">
    <property type="entry name" value="GTP_EFTU_D2"/>
    <property type="match status" value="1"/>
</dbReference>
<dbReference type="InterPro" id="IPR004161">
    <property type="entry name" value="EFTu-like_2"/>
</dbReference>
<dbReference type="NCBIfam" id="TIGR01394">
    <property type="entry name" value="TypA_BipA"/>
    <property type="match status" value="1"/>
</dbReference>
<dbReference type="GO" id="GO:0003924">
    <property type="term" value="F:GTPase activity"/>
    <property type="evidence" value="ECO:0007669"/>
    <property type="project" value="UniProtKB-UniRule"/>
</dbReference>
<dbReference type="Pfam" id="PF00679">
    <property type="entry name" value="EFG_C"/>
    <property type="match status" value="1"/>
</dbReference>
<dbReference type="Pfam" id="PF14492">
    <property type="entry name" value="EFG_III"/>
    <property type="match status" value="1"/>
</dbReference>
<dbReference type="SUPFAM" id="SSF52540">
    <property type="entry name" value="P-loop containing nucleoside triphosphate hydrolases"/>
    <property type="match status" value="1"/>
</dbReference>
<keyword evidence="3" id="KW-0378">Hydrolase</keyword>
<dbReference type="SUPFAM" id="SSF50447">
    <property type="entry name" value="Translation proteins"/>
    <property type="match status" value="1"/>
</dbReference>
<dbReference type="CDD" id="cd03710">
    <property type="entry name" value="BipA_TypA_C"/>
    <property type="match status" value="1"/>
</dbReference>
<dbReference type="Gene3D" id="2.40.30.10">
    <property type="entry name" value="Translation factors"/>
    <property type="match status" value="1"/>
</dbReference>
<dbReference type="PROSITE" id="PS51722">
    <property type="entry name" value="G_TR_2"/>
    <property type="match status" value="1"/>
</dbReference>
<dbReference type="InterPro" id="IPR027417">
    <property type="entry name" value="P-loop_NTPase"/>
</dbReference>
<dbReference type="InterPro" id="IPR009000">
    <property type="entry name" value="Transl_B-barrel_sf"/>
</dbReference>
<protein>
    <recommendedName>
        <fullName evidence="3">Large ribosomal subunit assembly factor BipA</fullName>
        <ecNumber evidence="3">3.6.5.-</ecNumber>
    </recommendedName>
    <alternativeName>
        <fullName evidence="3">GTP-binding protein BipA</fullName>
    </alternativeName>
</protein>
<keyword evidence="1 3" id="KW-0547">Nucleotide-binding</keyword>
<keyword evidence="3" id="KW-0694">RNA-binding</keyword>
<dbReference type="EMBL" id="MFTL01000005">
    <property type="protein sequence ID" value="OGI61978.1"/>
    <property type="molecule type" value="Genomic_DNA"/>
</dbReference>
<dbReference type="InterPro" id="IPR006298">
    <property type="entry name" value="BipA"/>
</dbReference>
<dbReference type="PANTHER" id="PTHR42908:SF8">
    <property type="entry name" value="TR-TYPE G DOMAIN-CONTAINING PROTEIN"/>
    <property type="match status" value="1"/>
</dbReference>
<dbReference type="InterPro" id="IPR047041">
    <property type="entry name" value="BipA_GTP-bd_dom"/>
</dbReference>
<feature type="binding site" evidence="3">
    <location>
        <begin position="14"/>
        <end position="19"/>
    </location>
    <ligand>
        <name>GTP</name>
        <dbReference type="ChEBI" id="CHEBI:37565"/>
    </ligand>
</feature>
<dbReference type="HAMAP" id="MF_00849">
    <property type="entry name" value="BipA"/>
    <property type="match status" value="1"/>
</dbReference>
<dbReference type="Pfam" id="PF00009">
    <property type="entry name" value="GTP_EFTU"/>
    <property type="match status" value="1"/>
</dbReference>
<dbReference type="GO" id="GO:0000027">
    <property type="term" value="P:ribosomal large subunit assembly"/>
    <property type="evidence" value="ECO:0007669"/>
    <property type="project" value="UniProtKB-UniRule"/>
</dbReference>
<dbReference type="Pfam" id="PF21018">
    <property type="entry name" value="BipA_C"/>
    <property type="match status" value="1"/>
</dbReference>
<keyword evidence="3" id="KW-0699">rRNA-binding</keyword>
<dbReference type="InterPro" id="IPR031157">
    <property type="entry name" value="G_TR_CS"/>
</dbReference>
<dbReference type="InterPro" id="IPR035647">
    <property type="entry name" value="EFG_III/V"/>
</dbReference>
<proteinExistence type="inferred from homology"/>
<dbReference type="InterPro" id="IPR041095">
    <property type="entry name" value="EFG_II"/>
</dbReference>
<dbReference type="PANTHER" id="PTHR42908">
    <property type="entry name" value="TRANSLATION ELONGATION FACTOR-RELATED"/>
    <property type="match status" value="1"/>
</dbReference>
<keyword evidence="3" id="KW-0690">Ribosome biogenesis</keyword>
<comment type="caution">
    <text evidence="5">The sequence shown here is derived from an EMBL/GenBank/DDBJ whole genome shotgun (WGS) entry which is preliminary data.</text>
</comment>
<dbReference type="GO" id="GO:0019843">
    <property type="term" value="F:rRNA binding"/>
    <property type="evidence" value="ECO:0007669"/>
    <property type="project" value="UniProtKB-KW"/>
</dbReference>
<evidence type="ECO:0000259" key="4">
    <source>
        <dbReference type="PROSITE" id="PS51722"/>
    </source>
</evidence>
<dbReference type="InterPro" id="IPR035651">
    <property type="entry name" value="BipA_V"/>
</dbReference>
<evidence type="ECO:0000256" key="3">
    <source>
        <dbReference type="HAMAP-Rule" id="MF_00849"/>
    </source>
</evidence>
<dbReference type="CDD" id="cd16263">
    <property type="entry name" value="BipA_III"/>
    <property type="match status" value="1"/>
</dbReference>
<feature type="domain" description="Tr-type G" evidence="4">
    <location>
        <begin position="2"/>
        <end position="198"/>
    </location>
</feature>
<evidence type="ECO:0000256" key="1">
    <source>
        <dbReference type="ARBA" id="ARBA00022741"/>
    </source>
</evidence>
<comment type="catalytic activity">
    <reaction evidence="3">
        <text>GTP + H2O = GDP + phosphate + H(+)</text>
        <dbReference type="Rhea" id="RHEA:19669"/>
        <dbReference type="ChEBI" id="CHEBI:15377"/>
        <dbReference type="ChEBI" id="CHEBI:15378"/>
        <dbReference type="ChEBI" id="CHEBI:37565"/>
        <dbReference type="ChEBI" id="CHEBI:43474"/>
        <dbReference type="ChEBI" id="CHEBI:58189"/>
    </reaction>
</comment>
<dbReference type="FunFam" id="3.30.70.870:FF:000003">
    <property type="entry name" value="GTP-binding protein TypA"/>
    <property type="match status" value="1"/>
</dbReference>
<dbReference type="AlphaFoldDB" id="A0A1F6UXA8"/>